<proteinExistence type="predicted"/>
<reference evidence="3" key="1">
    <citation type="submission" date="2023-07" db="EMBL/GenBank/DDBJ databases">
        <authorList>
            <consortium name="CYATHOMIX"/>
        </authorList>
    </citation>
    <scope>NUCLEOTIDE SEQUENCE</scope>
    <source>
        <strain evidence="3">N/A</strain>
    </source>
</reference>
<evidence type="ECO:0000256" key="2">
    <source>
        <dbReference type="SAM" id="SignalP"/>
    </source>
</evidence>
<name>A0AA36H776_CYLNA</name>
<feature type="compositionally biased region" description="Polar residues" evidence="1">
    <location>
        <begin position="102"/>
        <end position="111"/>
    </location>
</feature>
<comment type="caution">
    <text evidence="3">The sequence shown here is derived from an EMBL/GenBank/DDBJ whole genome shotgun (WGS) entry which is preliminary data.</text>
</comment>
<accession>A0AA36H776</accession>
<organism evidence="3 4">
    <name type="scientific">Cylicocyclus nassatus</name>
    <name type="common">Nematode worm</name>
    <dbReference type="NCBI Taxonomy" id="53992"/>
    <lineage>
        <taxon>Eukaryota</taxon>
        <taxon>Metazoa</taxon>
        <taxon>Ecdysozoa</taxon>
        <taxon>Nematoda</taxon>
        <taxon>Chromadorea</taxon>
        <taxon>Rhabditida</taxon>
        <taxon>Rhabditina</taxon>
        <taxon>Rhabditomorpha</taxon>
        <taxon>Strongyloidea</taxon>
        <taxon>Strongylidae</taxon>
        <taxon>Cylicocyclus</taxon>
    </lineage>
</organism>
<keyword evidence="4" id="KW-1185">Reference proteome</keyword>
<dbReference type="Proteomes" id="UP001176961">
    <property type="component" value="Unassembled WGS sequence"/>
</dbReference>
<evidence type="ECO:0000313" key="4">
    <source>
        <dbReference type="Proteomes" id="UP001176961"/>
    </source>
</evidence>
<keyword evidence="2" id="KW-0732">Signal</keyword>
<feature type="chain" id="PRO_5041447537" evidence="2">
    <location>
        <begin position="17"/>
        <end position="144"/>
    </location>
</feature>
<evidence type="ECO:0000313" key="3">
    <source>
        <dbReference type="EMBL" id="CAJ0605401.1"/>
    </source>
</evidence>
<gene>
    <name evidence="3" type="ORF">CYNAS_LOCUS17384</name>
</gene>
<feature type="compositionally biased region" description="Basic and acidic residues" evidence="1">
    <location>
        <begin position="117"/>
        <end position="130"/>
    </location>
</feature>
<evidence type="ECO:0000256" key="1">
    <source>
        <dbReference type="SAM" id="MobiDB-lite"/>
    </source>
</evidence>
<sequence>MHAVLFLLALFLLSKAKPLDENGRSAEKVEYEIRSGRNIVEAQNVELREQSEKTAAMKKSADVNILKSGLWNLAKKAASFIFKSARKRLATLTDQISSWLRGGSSSETGAMSTAAHAIERRRLDESEQGHISRYKTKQPFGERN</sequence>
<feature type="region of interest" description="Disordered" evidence="1">
    <location>
        <begin position="102"/>
        <end position="144"/>
    </location>
</feature>
<protein>
    <submittedName>
        <fullName evidence="3">Uncharacterized protein</fullName>
    </submittedName>
</protein>
<dbReference type="AlphaFoldDB" id="A0AA36H776"/>
<dbReference type="EMBL" id="CATQJL010000316">
    <property type="protein sequence ID" value="CAJ0605401.1"/>
    <property type="molecule type" value="Genomic_DNA"/>
</dbReference>
<feature type="signal peptide" evidence="2">
    <location>
        <begin position="1"/>
        <end position="16"/>
    </location>
</feature>